<proteinExistence type="predicted"/>
<accession>U5VZU9</accession>
<reference evidence="1 2" key="1">
    <citation type="journal article" date="2014" name="J. Biotechnol.">
        <title>Complete genome sequence of the actinobacterium Actinoplanes friuliensis HAG 010964, producer of the lipopeptide antibiotic friulimycin.</title>
        <authorList>
            <person name="Ruckert C."/>
            <person name="Szczepanowski R."/>
            <person name="Albersmeier A."/>
            <person name="Goesmann A."/>
            <person name="Fischer N."/>
            <person name="Steinkamper A."/>
            <person name="Puhler A."/>
            <person name="Biener R."/>
            <person name="Schwartz D."/>
            <person name="Kalinowski J."/>
        </authorList>
    </citation>
    <scope>NUCLEOTIDE SEQUENCE [LARGE SCALE GENOMIC DNA]</scope>
    <source>
        <strain evidence="1 2">DSM 7358</strain>
    </source>
</reference>
<evidence type="ECO:0000313" key="2">
    <source>
        <dbReference type="Proteomes" id="UP000017746"/>
    </source>
</evidence>
<dbReference type="RefSeq" id="WP_023362669.1">
    <property type="nucleotide sequence ID" value="NC_022657.1"/>
</dbReference>
<organism evidence="1 2">
    <name type="scientific">Actinoplanes friuliensis DSM 7358</name>
    <dbReference type="NCBI Taxonomy" id="1246995"/>
    <lineage>
        <taxon>Bacteria</taxon>
        <taxon>Bacillati</taxon>
        <taxon>Actinomycetota</taxon>
        <taxon>Actinomycetes</taxon>
        <taxon>Micromonosporales</taxon>
        <taxon>Micromonosporaceae</taxon>
        <taxon>Actinoplanes</taxon>
    </lineage>
</organism>
<dbReference type="KEGG" id="afs:AFR_20125"/>
<dbReference type="PATRIC" id="fig|1246995.3.peg.4082"/>
<dbReference type="AlphaFoldDB" id="U5VZU9"/>
<keyword evidence="2" id="KW-1185">Reference proteome</keyword>
<gene>
    <name evidence="1" type="ORF">AFR_20125</name>
</gene>
<dbReference type="eggNOG" id="ENOG5033V8H">
    <property type="taxonomic scope" value="Bacteria"/>
</dbReference>
<protein>
    <submittedName>
        <fullName evidence="1">Uncharacterized protein</fullName>
    </submittedName>
</protein>
<dbReference type="HOGENOM" id="CLU_071553_0_0_11"/>
<evidence type="ECO:0000313" key="1">
    <source>
        <dbReference type="EMBL" id="AGZ42297.1"/>
    </source>
</evidence>
<sequence>MPYARPDGTAEKLTHLPRLASWEKSTHPGQIRLLDYLSSTRLLLEPVLARLTGPLALRLDIGLPETIKLLDHHDLDNYLYPLAAHLRKQAGRDFVSVWATKYTGPDSFVRVEQARPVVFPVRSTIRTTVSSGKVGYKEQIRDQLTGVTVLPDGPVRLEVAFTVGPARSWTTLWKPTIDALGAVLGIPEGGRPWSPRDGRIDRLGLHCSVAATLGNDVLIDLAWSS</sequence>
<name>U5VZU9_9ACTN</name>
<dbReference type="EMBL" id="CP006272">
    <property type="protein sequence ID" value="AGZ42297.1"/>
    <property type="molecule type" value="Genomic_DNA"/>
</dbReference>
<dbReference type="Proteomes" id="UP000017746">
    <property type="component" value="Chromosome"/>
</dbReference>